<reference evidence="1 2" key="1">
    <citation type="journal article" date="2022" name="DNA Res.">
        <title>Chromosomal-level genome assembly of the orchid tree Bauhinia variegata (Leguminosae; Cercidoideae) supports the allotetraploid origin hypothesis of Bauhinia.</title>
        <authorList>
            <person name="Zhong Y."/>
            <person name="Chen Y."/>
            <person name="Zheng D."/>
            <person name="Pang J."/>
            <person name="Liu Y."/>
            <person name="Luo S."/>
            <person name="Meng S."/>
            <person name="Qian L."/>
            <person name="Wei D."/>
            <person name="Dai S."/>
            <person name="Zhou R."/>
        </authorList>
    </citation>
    <scope>NUCLEOTIDE SEQUENCE [LARGE SCALE GENOMIC DNA]</scope>
    <source>
        <strain evidence="1">BV-YZ2020</strain>
    </source>
</reference>
<dbReference type="Proteomes" id="UP000828941">
    <property type="component" value="Chromosome 2"/>
</dbReference>
<accession>A0ACB9PYZ2</accession>
<evidence type="ECO:0000313" key="2">
    <source>
        <dbReference type="Proteomes" id="UP000828941"/>
    </source>
</evidence>
<name>A0ACB9PYZ2_BAUVA</name>
<dbReference type="EMBL" id="CM039427">
    <property type="protein sequence ID" value="KAI4353952.1"/>
    <property type="molecule type" value="Genomic_DNA"/>
</dbReference>
<comment type="caution">
    <text evidence="1">The sequence shown here is derived from an EMBL/GenBank/DDBJ whole genome shotgun (WGS) entry which is preliminary data.</text>
</comment>
<proteinExistence type="predicted"/>
<evidence type="ECO:0000313" key="1">
    <source>
        <dbReference type="EMBL" id="KAI4353952.1"/>
    </source>
</evidence>
<keyword evidence="2" id="KW-1185">Reference proteome</keyword>
<organism evidence="1 2">
    <name type="scientific">Bauhinia variegata</name>
    <name type="common">Purple orchid tree</name>
    <name type="synonym">Phanera variegata</name>
    <dbReference type="NCBI Taxonomy" id="167791"/>
    <lineage>
        <taxon>Eukaryota</taxon>
        <taxon>Viridiplantae</taxon>
        <taxon>Streptophyta</taxon>
        <taxon>Embryophyta</taxon>
        <taxon>Tracheophyta</taxon>
        <taxon>Spermatophyta</taxon>
        <taxon>Magnoliopsida</taxon>
        <taxon>eudicotyledons</taxon>
        <taxon>Gunneridae</taxon>
        <taxon>Pentapetalae</taxon>
        <taxon>rosids</taxon>
        <taxon>fabids</taxon>
        <taxon>Fabales</taxon>
        <taxon>Fabaceae</taxon>
        <taxon>Cercidoideae</taxon>
        <taxon>Cercideae</taxon>
        <taxon>Bauhiniinae</taxon>
        <taxon>Bauhinia</taxon>
    </lineage>
</organism>
<protein>
    <submittedName>
        <fullName evidence="1">Uncharacterized protein</fullName>
    </submittedName>
</protein>
<gene>
    <name evidence="1" type="ORF">L6164_002868</name>
</gene>
<sequence length="213" mass="24174">MDQQNNPLVLDSVPQNFFKSFLETYDNRGSSAFSRKRNEFDLKYSVSHTITLVQQDLGTAMVESFPSQISSSFEIFHEIIIQLARKYESREVQGLPEVWKSLIHKISIQQRSMISEEGSELIPLEISGHENQGEQHSANIADSILSNAIQHTQVNERHNVTNSNNGSFVIDNMPYSPRAPHEPSKLGFAVFAAIIELFYVCFPSIFNCSAFTW</sequence>